<keyword evidence="2" id="KW-0732">Signal</keyword>
<gene>
    <name evidence="3" type="ORF">FFLO_00557</name>
</gene>
<proteinExistence type="predicted"/>
<comment type="caution">
    <text evidence="3">The sequence shown here is derived from an EMBL/GenBank/DDBJ whole genome shotgun (WGS) entry which is preliminary data.</text>
</comment>
<keyword evidence="4" id="KW-1185">Reference proteome</keyword>
<accession>A0A8K0NTI1</accession>
<dbReference type="PANTHER" id="PTHR37487">
    <property type="entry name" value="CHROMOSOME 1, WHOLE GENOME SHOTGUN SEQUENCE"/>
    <property type="match status" value="1"/>
</dbReference>
<dbReference type="OrthoDB" id="3362246at2759"/>
<dbReference type="PANTHER" id="PTHR37487:SF2">
    <property type="entry name" value="EXPRESSED PROTEIN"/>
    <property type="match status" value="1"/>
</dbReference>
<reference evidence="3" key="1">
    <citation type="submission" date="2020-04" db="EMBL/GenBank/DDBJ databases">
        <title>Analysis of mating type loci in Filobasidium floriforme.</title>
        <authorList>
            <person name="Nowrousian M."/>
        </authorList>
    </citation>
    <scope>NUCLEOTIDE SEQUENCE</scope>
    <source>
        <strain evidence="3">CBS 6242</strain>
    </source>
</reference>
<evidence type="ECO:0000313" key="3">
    <source>
        <dbReference type="EMBL" id="KAG7571541.1"/>
    </source>
</evidence>
<evidence type="ECO:0000256" key="2">
    <source>
        <dbReference type="SAM" id="SignalP"/>
    </source>
</evidence>
<name>A0A8K0NTI1_9TREE</name>
<dbReference type="Proteomes" id="UP000812966">
    <property type="component" value="Unassembled WGS sequence"/>
</dbReference>
<dbReference type="EMBL" id="JABELV010000006">
    <property type="protein sequence ID" value="KAG7571541.1"/>
    <property type="molecule type" value="Genomic_DNA"/>
</dbReference>
<organism evidence="3 4">
    <name type="scientific">Filobasidium floriforme</name>
    <dbReference type="NCBI Taxonomy" id="5210"/>
    <lineage>
        <taxon>Eukaryota</taxon>
        <taxon>Fungi</taxon>
        <taxon>Dikarya</taxon>
        <taxon>Basidiomycota</taxon>
        <taxon>Agaricomycotina</taxon>
        <taxon>Tremellomycetes</taxon>
        <taxon>Filobasidiales</taxon>
        <taxon>Filobasidiaceae</taxon>
        <taxon>Filobasidium</taxon>
    </lineage>
</organism>
<sequence>MFFSKLTAAAVLAVTAVSAQINTPAALYQCQPIQISWVPSTGPYYLSVIPGGQPSATPLLDFGQVENSPITWNVNISAGTSVGFTLVDSTGVPKYSDALTIRPGSSDACLSSSGAAAAPAGSSSAASGAESATSAAASTAAGVAASASSVASSAASAARSATSAAASGASSAAGGVTGSRTTGGAAAATSTPANGASKVESAGLMAAALAVVVAAAL</sequence>
<feature type="signal peptide" evidence="2">
    <location>
        <begin position="1"/>
        <end position="19"/>
    </location>
</feature>
<feature type="region of interest" description="Disordered" evidence="1">
    <location>
        <begin position="169"/>
        <end position="192"/>
    </location>
</feature>
<feature type="chain" id="PRO_5035473430" description="Ser-Thr-rich glycosyl-phosphatidyl-inositol-anchored membrane family-domain-containing protein" evidence="2">
    <location>
        <begin position="20"/>
        <end position="217"/>
    </location>
</feature>
<evidence type="ECO:0000313" key="4">
    <source>
        <dbReference type="Proteomes" id="UP000812966"/>
    </source>
</evidence>
<protein>
    <recommendedName>
        <fullName evidence="5">Ser-Thr-rich glycosyl-phosphatidyl-inositol-anchored membrane family-domain-containing protein</fullName>
    </recommendedName>
</protein>
<evidence type="ECO:0008006" key="5">
    <source>
        <dbReference type="Google" id="ProtNLM"/>
    </source>
</evidence>
<dbReference type="AlphaFoldDB" id="A0A8K0NTI1"/>
<evidence type="ECO:0000256" key="1">
    <source>
        <dbReference type="SAM" id="MobiDB-lite"/>
    </source>
</evidence>